<evidence type="ECO:0000259" key="3">
    <source>
        <dbReference type="Pfam" id="PF26366"/>
    </source>
</evidence>
<dbReference type="InterPro" id="IPR058407">
    <property type="entry name" value="DUF8094"/>
</dbReference>
<sequence>MTRPTLRRPARKDTLMTARPVARRGFFLGAGSLLATGALAACSSEPEAPPAPPKGPEPAEPTPVNTHEQFETCVSEVNAAVVAADKKMDAKKLAPRVSGSAADFRKAAYAMIEEAEEWKDFLTTPSDTLIVPMTTVSAEFPRVAIALVEDSAKEGVPFFMALQQADAKSPYSAWGWAQQAAGIEMPSVPNELVGSEAVAADADDLLLTPDKALALYAKVLSDGKDADADDLLGEDPFMTERHKQIQTERTELNTGVEKDEAATVKETYAVKEEEFAGLRTDDGGAIVMGTLLSSRTVSIKDRATMRYGEDNPYTKVIGKREFTKEYIRKFGTHVALYIPSKDAGGTIQPIAATLTTLGAEGS</sequence>
<name>A0A2A3YI06_9MICO</name>
<accession>A0A2A3YI06</accession>
<protein>
    <recommendedName>
        <fullName evidence="3">DUF8094 domain-containing protein</fullName>
    </recommendedName>
</protein>
<feature type="compositionally biased region" description="Pro residues" evidence="1">
    <location>
        <begin position="47"/>
        <end position="61"/>
    </location>
</feature>
<dbReference type="AlphaFoldDB" id="A0A2A3YI06"/>
<feature type="domain" description="DUF8094" evidence="3">
    <location>
        <begin position="61"/>
        <end position="327"/>
    </location>
</feature>
<dbReference type="EMBL" id="NRGR01000019">
    <property type="protein sequence ID" value="PCC38908.1"/>
    <property type="molecule type" value="Genomic_DNA"/>
</dbReference>
<evidence type="ECO:0000256" key="2">
    <source>
        <dbReference type="SAM" id="SignalP"/>
    </source>
</evidence>
<keyword evidence="5" id="KW-1185">Reference proteome</keyword>
<dbReference type="GeneID" id="95327828"/>
<evidence type="ECO:0000313" key="5">
    <source>
        <dbReference type="Proteomes" id="UP000218598"/>
    </source>
</evidence>
<dbReference type="Pfam" id="PF26366">
    <property type="entry name" value="DUF8094"/>
    <property type="match status" value="1"/>
</dbReference>
<evidence type="ECO:0000313" key="4">
    <source>
        <dbReference type="EMBL" id="PCC38908.1"/>
    </source>
</evidence>
<dbReference type="RefSeq" id="WP_096165673.1">
    <property type="nucleotide sequence ID" value="NZ_JBQCXU010000001.1"/>
</dbReference>
<feature type="region of interest" description="Disordered" evidence="1">
    <location>
        <begin position="41"/>
        <end position="68"/>
    </location>
</feature>
<dbReference type="OrthoDB" id="3266092at2"/>
<dbReference type="PROSITE" id="PS51318">
    <property type="entry name" value="TAT"/>
    <property type="match status" value="1"/>
</dbReference>
<comment type="caution">
    <text evidence="4">The sequence shown here is derived from an EMBL/GenBank/DDBJ whole genome shotgun (WGS) entry which is preliminary data.</text>
</comment>
<dbReference type="Proteomes" id="UP000218598">
    <property type="component" value="Unassembled WGS sequence"/>
</dbReference>
<evidence type="ECO:0000256" key="1">
    <source>
        <dbReference type="SAM" id="MobiDB-lite"/>
    </source>
</evidence>
<feature type="signal peptide" evidence="2">
    <location>
        <begin position="1"/>
        <end position="40"/>
    </location>
</feature>
<organism evidence="4 5">
    <name type="scientific">Brachybacterium alimentarium</name>
    <dbReference type="NCBI Taxonomy" id="47845"/>
    <lineage>
        <taxon>Bacteria</taxon>
        <taxon>Bacillati</taxon>
        <taxon>Actinomycetota</taxon>
        <taxon>Actinomycetes</taxon>
        <taxon>Micrococcales</taxon>
        <taxon>Dermabacteraceae</taxon>
        <taxon>Brachybacterium</taxon>
    </lineage>
</organism>
<keyword evidence="2" id="KW-0732">Signal</keyword>
<reference evidence="4 5" key="1">
    <citation type="journal article" date="2017" name="Elife">
        <title>Extensive horizontal gene transfer in cheese-associated bacteria.</title>
        <authorList>
            <person name="Bonham K.S."/>
            <person name="Wolfe B.E."/>
            <person name="Dutton R.J."/>
        </authorList>
    </citation>
    <scope>NUCLEOTIDE SEQUENCE [LARGE SCALE GENOMIC DNA]</scope>
    <source>
        <strain evidence="4 5">341_9</strain>
    </source>
</reference>
<proteinExistence type="predicted"/>
<dbReference type="InterPro" id="IPR006311">
    <property type="entry name" value="TAT_signal"/>
</dbReference>
<gene>
    <name evidence="4" type="ORF">CIK66_11150</name>
</gene>
<feature type="chain" id="PRO_5012404289" description="DUF8094 domain-containing protein" evidence="2">
    <location>
        <begin position="41"/>
        <end position="362"/>
    </location>
</feature>